<accession>A0A370DCT6</accession>
<dbReference type="EMBL" id="QFXC01000011">
    <property type="protein sequence ID" value="RDH82719.1"/>
    <property type="molecule type" value="Genomic_DNA"/>
</dbReference>
<feature type="transmembrane region" description="Helical" evidence="6">
    <location>
        <begin position="12"/>
        <end position="31"/>
    </location>
</feature>
<evidence type="ECO:0000256" key="1">
    <source>
        <dbReference type="ARBA" id="ARBA00004651"/>
    </source>
</evidence>
<evidence type="ECO:0000313" key="7">
    <source>
        <dbReference type="EMBL" id="RDH82719.1"/>
    </source>
</evidence>
<dbReference type="AlphaFoldDB" id="A0A370DCT6"/>
<evidence type="ECO:0000256" key="6">
    <source>
        <dbReference type="SAM" id="Phobius"/>
    </source>
</evidence>
<evidence type="ECO:0000256" key="2">
    <source>
        <dbReference type="ARBA" id="ARBA00022475"/>
    </source>
</evidence>
<dbReference type="GO" id="GO:0005886">
    <property type="term" value="C:plasma membrane"/>
    <property type="evidence" value="ECO:0007669"/>
    <property type="project" value="UniProtKB-SubCell"/>
</dbReference>
<name>A0A370DCT6_9GAMM</name>
<reference evidence="7 8" key="1">
    <citation type="journal article" date="2018" name="ISME J.">
        <title>Endosymbiont genomes yield clues of tubeworm success.</title>
        <authorList>
            <person name="Li Y."/>
            <person name="Liles M.R."/>
            <person name="Halanych K.M."/>
        </authorList>
    </citation>
    <scope>NUCLEOTIDE SEQUENCE [LARGE SCALE GENOMIC DNA]</scope>
    <source>
        <strain evidence="7">A1464</strain>
    </source>
</reference>
<evidence type="ECO:0000256" key="4">
    <source>
        <dbReference type="ARBA" id="ARBA00022989"/>
    </source>
</evidence>
<feature type="transmembrane region" description="Helical" evidence="6">
    <location>
        <begin position="100"/>
        <end position="120"/>
    </location>
</feature>
<evidence type="ECO:0008006" key="9">
    <source>
        <dbReference type="Google" id="ProtNLM"/>
    </source>
</evidence>
<feature type="transmembrane region" description="Helical" evidence="6">
    <location>
        <begin position="69"/>
        <end position="94"/>
    </location>
</feature>
<keyword evidence="2" id="KW-1003">Cell membrane</keyword>
<comment type="subcellular location">
    <subcellularLocation>
        <location evidence="1">Cell membrane</location>
        <topology evidence="1">Multi-pass membrane protein</topology>
    </subcellularLocation>
</comment>
<evidence type="ECO:0000313" key="8">
    <source>
        <dbReference type="Proteomes" id="UP000254266"/>
    </source>
</evidence>
<sequence>MLKTGTTQIKKIVFIQFAASLMAGFVTWLIYPSLAISVLTGSLIASLTNVYFAWKVFSRQKEAKSSEILVTYYGAEVGKIILTVMLFVTAFSVIKPLNVVAMMGAYLIITLIPVIASFVFNDDEITNRRDKNVE</sequence>
<feature type="transmembrane region" description="Helical" evidence="6">
    <location>
        <begin position="37"/>
        <end position="57"/>
    </location>
</feature>
<dbReference type="InterPro" id="IPR005598">
    <property type="entry name" value="ATP_synth_I"/>
</dbReference>
<proteinExistence type="predicted"/>
<comment type="caution">
    <text evidence="7">The sequence shown here is derived from an EMBL/GenBank/DDBJ whole genome shotgun (WGS) entry which is preliminary data.</text>
</comment>
<dbReference type="Proteomes" id="UP000254266">
    <property type="component" value="Unassembled WGS sequence"/>
</dbReference>
<evidence type="ECO:0000256" key="5">
    <source>
        <dbReference type="ARBA" id="ARBA00023136"/>
    </source>
</evidence>
<keyword evidence="8" id="KW-1185">Reference proteome</keyword>
<keyword evidence="3 6" id="KW-0812">Transmembrane</keyword>
<evidence type="ECO:0000256" key="3">
    <source>
        <dbReference type="ARBA" id="ARBA00022692"/>
    </source>
</evidence>
<protein>
    <recommendedName>
        <fullName evidence="9">F0F1 ATP synthase subunit I</fullName>
    </recommendedName>
</protein>
<keyword evidence="5 6" id="KW-0472">Membrane</keyword>
<organism evidence="7 8">
    <name type="scientific">endosymbiont of Galathealinum brachiosum</name>
    <dbReference type="NCBI Taxonomy" id="2200906"/>
    <lineage>
        <taxon>Bacteria</taxon>
        <taxon>Pseudomonadati</taxon>
        <taxon>Pseudomonadota</taxon>
        <taxon>Gammaproteobacteria</taxon>
        <taxon>sulfur-oxidizing symbionts</taxon>
    </lineage>
</organism>
<gene>
    <name evidence="7" type="ORF">DIZ80_10595</name>
</gene>
<dbReference type="Pfam" id="PF03899">
    <property type="entry name" value="ATP-synt_I"/>
    <property type="match status" value="1"/>
</dbReference>
<keyword evidence="4 6" id="KW-1133">Transmembrane helix</keyword>